<evidence type="ECO:0000313" key="2">
    <source>
        <dbReference type="Proteomes" id="UP000623687"/>
    </source>
</evidence>
<protein>
    <submittedName>
        <fullName evidence="1">Uncharacterized protein</fullName>
    </submittedName>
</protein>
<dbReference type="RefSeq" id="XP_036626013.1">
    <property type="nucleotide sequence ID" value="XM_036772367.1"/>
</dbReference>
<accession>A0A8H6ZKF8</accession>
<gene>
    <name evidence="1" type="ORF">PC9H_002732</name>
</gene>
<dbReference type="GeneID" id="59372573"/>
<dbReference type="VEuPathDB" id="FungiDB:PC9H_002732"/>
<reference evidence="1" key="1">
    <citation type="submission" date="2019-07" db="EMBL/GenBank/DDBJ databases">
        <authorList>
            <person name="Palmer J.M."/>
        </authorList>
    </citation>
    <scope>NUCLEOTIDE SEQUENCE</scope>
    <source>
        <strain evidence="1">PC9</strain>
    </source>
</reference>
<name>A0A8H6ZKF8_PLEOS</name>
<evidence type="ECO:0000313" key="1">
    <source>
        <dbReference type="EMBL" id="KAF7416466.1"/>
    </source>
</evidence>
<organism evidence="1 2">
    <name type="scientific">Pleurotus ostreatus</name>
    <name type="common">Oyster mushroom</name>
    <name type="synonym">White-rot fungus</name>
    <dbReference type="NCBI Taxonomy" id="5322"/>
    <lineage>
        <taxon>Eukaryota</taxon>
        <taxon>Fungi</taxon>
        <taxon>Dikarya</taxon>
        <taxon>Basidiomycota</taxon>
        <taxon>Agaricomycotina</taxon>
        <taxon>Agaricomycetes</taxon>
        <taxon>Agaricomycetidae</taxon>
        <taxon>Agaricales</taxon>
        <taxon>Pleurotineae</taxon>
        <taxon>Pleurotaceae</taxon>
        <taxon>Pleurotus</taxon>
    </lineage>
</organism>
<proteinExistence type="predicted"/>
<dbReference type="AlphaFoldDB" id="A0A8H6ZKF8"/>
<keyword evidence="2" id="KW-1185">Reference proteome</keyword>
<sequence length="228" mass="24721">MCRIEGGATHSQAGPGPCHLTVSLRSDWACANVDAGKWDFELVSSLSHFPIPQFPVLQSESAVHPHRHRSSLSSQSHPVPRTPYLILVYKPCIPARAVVHNCTTLRRAGRVRVVLPCMGEGPEVRSQKVRFREALHVPASWGEEQRRGARVDRLAGLWCGGVAQRWQGRCVCAILRPSKGGTGGTAWGPPRTPNKGARGWVAFLVGGFWQRMDRAPAAEDSAVAVGAG</sequence>
<comment type="caution">
    <text evidence="1">The sequence shown here is derived from an EMBL/GenBank/DDBJ whole genome shotgun (WGS) entry which is preliminary data.</text>
</comment>
<dbReference type="EMBL" id="JACETU010000011">
    <property type="protein sequence ID" value="KAF7416466.1"/>
    <property type="molecule type" value="Genomic_DNA"/>
</dbReference>
<dbReference type="Proteomes" id="UP000623687">
    <property type="component" value="Unassembled WGS sequence"/>
</dbReference>